<feature type="domain" description="Aminopeptidase N-like N-terminal" evidence="15">
    <location>
        <begin position="68"/>
        <end position="242"/>
    </location>
</feature>
<keyword evidence="17" id="KW-1185">Reference proteome</keyword>
<dbReference type="PANTHER" id="PTHR11533:SF297">
    <property type="entry name" value="AMINOPEPTIDASE N"/>
    <property type="match status" value="1"/>
</dbReference>
<dbReference type="InterPro" id="IPR001930">
    <property type="entry name" value="Peptidase_M1"/>
</dbReference>
<dbReference type="EMBL" id="WSEK01000004">
    <property type="protein sequence ID" value="MVQ49698.1"/>
    <property type="molecule type" value="Genomic_DNA"/>
</dbReference>
<keyword evidence="8" id="KW-0378">Hydrolase</keyword>
<dbReference type="Pfam" id="PF17900">
    <property type="entry name" value="Peptidase_M1_N"/>
    <property type="match status" value="1"/>
</dbReference>
<dbReference type="RefSeq" id="WP_157342499.1">
    <property type="nucleotide sequence ID" value="NZ_WSEK01000004.1"/>
</dbReference>
<accession>A0A6L6XRU8</accession>
<evidence type="ECO:0000256" key="13">
    <source>
        <dbReference type="SAM" id="MobiDB-lite"/>
    </source>
</evidence>
<dbReference type="Pfam" id="PF01433">
    <property type="entry name" value="Peptidase_M1"/>
    <property type="match status" value="1"/>
</dbReference>
<evidence type="ECO:0000256" key="6">
    <source>
        <dbReference type="ARBA" id="ARBA00022670"/>
    </source>
</evidence>
<dbReference type="AlphaFoldDB" id="A0A6L6XRU8"/>
<comment type="catalytic activity">
    <reaction evidence="1">
        <text>Release of an N-terminal amino acid, Xaa-|-Yaa- from a peptide, amide or arylamide. Xaa is preferably Ala, but may be most amino acids including Pro (slow action). When a terminal hydrophobic residue is followed by a prolyl residue, the two may be released as an intact Xaa-Pro dipeptide.</text>
        <dbReference type="EC" id="3.4.11.2"/>
    </reaction>
</comment>
<dbReference type="InterPro" id="IPR027268">
    <property type="entry name" value="Peptidase_M4/M1_CTD_sf"/>
</dbReference>
<evidence type="ECO:0000313" key="16">
    <source>
        <dbReference type="EMBL" id="MVQ49698.1"/>
    </source>
</evidence>
<comment type="caution">
    <text evidence="16">The sequence shown here is derived from an EMBL/GenBank/DDBJ whole genome shotgun (WGS) entry which is preliminary data.</text>
</comment>
<dbReference type="GO" id="GO:0016285">
    <property type="term" value="F:alanyl aminopeptidase activity"/>
    <property type="evidence" value="ECO:0007669"/>
    <property type="project" value="UniProtKB-EC"/>
</dbReference>
<evidence type="ECO:0000256" key="11">
    <source>
        <dbReference type="ARBA" id="ARBA00029811"/>
    </source>
</evidence>
<dbReference type="PROSITE" id="PS51257">
    <property type="entry name" value="PROKAR_LIPOPROTEIN"/>
    <property type="match status" value="1"/>
</dbReference>
<dbReference type="PRINTS" id="PR00756">
    <property type="entry name" value="ALADIPTASE"/>
</dbReference>
<dbReference type="SUPFAM" id="SSF63737">
    <property type="entry name" value="Leukotriene A4 hydrolase N-terminal domain"/>
    <property type="match status" value="1"/>
</dbReference>
<evidence type="ECO:0000256" key="9">
    <source>
        <dbReference type="ARBA" id="ARBA00022833"/>
    </source>
</evidence>
<keyword evidence="7" id="KW-0479">Metal-binding</keyword>
<dbReference type="InterPro" id="IPR050344">
    <property type="entry name" value="Peptidase_M1_aminopeptidases"/>
</dbReference>
<dbReference type="GO" id="GO:0006508">
    <property type="term" value="P:proteolysis"/>
    <property type="evidence" value="ECO:0007669"/>
    <property type="project" value="UniProtKB-KW"/>
</dbReference>
<comment type="cofactor">
    <cofactor evidence="2">
        <name>Zn(2+)</name>
        <dbReference type="ChEBI" id="CHEBI:29105"/>
    </cofactor>
</comment>
<feature type="region of interest" description="Disordered" evidence="13">
    <location>
        <begin position="16"/>
        <end position="60"/>
    </location>
</feature>
<name>A0A6L6XRU8_9ACTN</name>
<evidence type="ECO:0000256" key="10">
    <source>
        <dbReference type="ARBA" id="ARBA00023049"/>
    </source>
</evidence>
<feature type="domain" description="Peptidase M1 membrane alanine aminopeptidase" evidence="14">
    <location>
        <begin position="286"/>
        <end position="469"/>
    </location>
</feature>
<evidence type="ECO:0000259" key="15">
    <source>
        <dbReference type="Pfam" id="PF17900"/>
    </source>
</evidence>
<dbReference type="Gene3D" id="2.60.40.1730">
    <property type="entry name" value="tricorn interacting facor f3 domain"/>
    <property type="match status" value="1"/>
</dbReference>
<evidence type="ECO:0000256" key="8">
    <source>
        <dbReference type="ARBA" id="ARBA00022801"/>
    </source>
</evidence>
<keyword evidence="6" id="KW-0645">Protease</keyword>
<dbReference type="GO" id="GO:0008237">
    <property type="term" value="F:metallopeptidase activity"/>
    <property type="evidence" value="ECO:0007669"/>
    <property type="project" value="UniProtKB-KW"/>
</dbReference>
<protein>
    <recommendedName>
        <fullName evidence="5">Aminopeptidase N</fullName>
        <ecNumber evidence="4">3.4.11.2</ecNumber>
    </recommendedName>
    <alternativeName>
        <fullName evidence="11">Alanine aminopeptidase</fullName>
    </alternativeName>
    <alternativeName>
        <fullName evidence="12">Lysyl aminopeptidase</fullName>
    </alternativeName>
</protein>
<evidence type="ECO:0000256" key="12">
    <source>
        <dbReference type="ARBA" id="ARBA00031533"/>
    </source>
</evidence>
<gene>
    <name evidence="16" type="ORF">GON03_10945</name>
</gene>
<dbReference type="EC" id="3.4.11.2" evidence="4"/>
<comment type="similarity">
    <text evidence="3">Belongs to the peptidase M1 family.</text>
</comment>
<evidence type="ECO:0000256" key="3">
    <source>
        <dbReference type="ARBA" id="ARBA00010136"/>
    </source>
</evidence>
<sequence>MRAGAVVATALLLTACTGDTDEPREASPAPGPAPATSTPPPATVRGESEPVEDSVYPDVGDPGVDALRYDLDLRWDRVTTTLTGVERLRFRATADADRVRLDLSDALTVSSVTLDRVPASYEQDGKDLLVSATVAADSRHTLVVRYAGTPEPVPAPVQRRDFDTTGWTPTSDGGAWTMQEPFGAYTWYAVNDQPSDKALYSFTITTPAPWVGIANGELRDRHTTGGRTVTRWVLDEPAASYLVTVAVGEFEATLDRSDSGVPITYWTPPDRPRLVERLRAAPAGLAWLEDRLGPYPFSTLGFLVVDSMSGMETQTMITLGDNDYATSPEVLVHEMAHHWYGDQVTPRDWSDVWMNEGMATYLQFVWEDEVGTVPLDSAVRAWAKTDASLREKFGPPADYDPTAFASSNVYTVPALMWHELRGRLGEDTFWRLVREWPASHDDGNADYDEITAWWSAESGEDLSAFFDDWLLGETTPEVSALG</sequence>
<dbReference type="Proteomes" id="UP000473525">
    <property type="component" value="Unassembled WGS sequence"/>
</dbReference>
<evidence type="ECO:0000313" key="17">
    <source>
        <dbReference type="Proteomes" id="UP000473525"/>
    </source>
</evidence>
<feature type="compositionally biased region" description="Pro residues" evidence="13">
    <location>
        <begin position="29"/>
        <end position="42"/>
    </location>
</feature>
<dbReference type="InterPro" id="IPR045357">
    <property type="entry name" value="Aminopeptidase_N-like_N"/>
</dbReference>
<evidence type="ECO:0000256" key="4">
    <source>
        <dbReference type="ARBA" id="ARBA00012564"/>
    </source>
</evidence>
<keyword evidence="10" id="KW-0482">Metalloprotease</keyword>
<dbReference type="CDD" id="cd09603">
    <property type="entry name" value="M1_APN_like"/>
    <property type="match status" value="1"/>
</dbReference>
<evidence type="ECO:0000256" key="5">
    <source>
        <dbReference type="ARBA" id="ARBA00015611"/>
    </source>
</evidence>
<reference evidence="16 17" key="1">
    <citation type="submission" date="2019-12" db="EMBL/GenBank/DDBJ databases">
        <authorList>
            <person name="Huq M.A."/>
        </authorList>
    </citation>
    <scope>NUCLEOTIDE SEQUENCE [LARGE SCALE GENOMIC DNA]</scope>
    <source>
        <strain evidence="16 17">MAH-18</strain>
    </source>
</reference>
<dbReference type="Gene3D" id="1.10.390.10">
    <property type="entry name" value="Neutral Protease Domain 2"/>
    <property type="match status" value="1"/>
</dbReference>
<evidence type="ECO:0000256" key="7">
    <source>
        <dbReference type="ARBA" id="ARBA00022723"/>
    </source>
</evidence>
<dbReference type="InterPro" id="IPR014782">
    <property type="entry name" value="Peptidase_M1_dom"/>
</dbReference>
<proteinExistence type="inferred from homology"/>
<dbReference type="InterPro" id="IPR042097">
    <property type="entry name" value="Aminopeptidase_N-like_N_sf"/>
</dbReference>
<dbReference type="PANTHER" id="PTHR11533">
    <property type="entry name" value="PROTEASE M1 ZINC METALLOPROTEASE"/>
    <property type="match status" value="1"/>
</dbReference>
<evidence type="ECO:0000256" key="1">
    <source>
        <dbReference type="ARBA" id="ARBA00000098"/>
    </source>
</evidence>
<evidence type="ECO:0000256" key="2">
    <source>
        <dbReference type="ARBA" id="ARBA00001947"/>
    </source>
</evidence>
<organism evidence="16 17">
    <name type="scientific">Nocardioides agri</name>
    <dbReference type="NCBI Taxonomy" id="2682843"/>
    <lineage>
        <taxon>Bacteria</taxon>
        <taxon>Bacillati</taxon>
        <taxon>Actinomycetota</taxon>
        <taxon>Actinomycetes</taxon>
        <taxon>Propionibacteriales</taxon>
        <taxon>Nocardioidaceae</taxon>
        <taxon>Nocardioides</taxon>
    </lineage>
</organism>
<dbReference type="GO" id="GO:0008270">
    <property type="term" value="F:zinc ion binding"/>
    <property type="evidence" value="ECO:0007669"/>
    <property type="project" value="InterPro"/>
</dbReference>
<dbReference type="SUPFAM" id="SSF55486">
    <property type="entry name" value="Metalloproteases ('zincins'), catalytic domain"/>
    <property type="match status" value="1"/>
</dbReference>
<keyword evidence="9" id="KW-0862">Zinc</keyword>
<evidence type="ECO:0000259" key="14">
    <source>
        <dbReference type="Pfam" id="PF01433"/>
    </source>
</evidence>